<organism evidence="2 3">
    <name type="scientific">Funneliformis mosseae</name>
    <name type="common">Endomycorrhizal fungus</name>
    <name type="synonym">Glomus mosseae</name>
    <dbReference type="NCBI Taxonomy" id="27381"/>
    <lineage>
        <taxon>Eukaryota</taxon>
        <taxon>Fungi</taxon>
        <taxon>Fungi incertae sedis</taxon>
        <taxon>Mucoromycota</taxon>
        <taxon>Glomeromycotina</taxon>
        <taxon>Glomeromycetes</taxon>
        <taxon>Glomerales</taxon>
        <taxon>Glomeraceae</taxon>
        <taxon>Funneliformis</taxon>
    </lineage>
</organism>
<gene>
    <name evidence="2" type="ORF">FMOSSE_LOCUS6536</name>
</gene>
<evidence type="ECO:0000259" key="1">
    <source>
        <dbReference type="Pfam" id="PF24209"/>
    </source>
</evidence>
<dbReference type="InterPro" id="IPR055854">
    <property type="entry name" value="DUF7431"/>
</dbReference>
<proteinExistence type="predicted"/>
<dbReference type="EMBL" id="CAJVPP010001387">
    <property type="protein sequence ID" value="CAG8552397.1"/>
    <property type="molecule type" value="Genomic_DNA"/>
</dbReference>
<evidence type="ECO:0000313" key="3">
    <source>
        <dbReference type="Proteomes" id="UP000789375"/>
    </source>
</evidence>
<dbReference type="AlphaFoldDB" id="A0A9N9B411"/>
<sequence>MNVMFLFTRKTAEGKFAEISQGNEDGFELNRIIDKSENNGSFDYTLHLQSNLCWELLNKLHELDYGRFMTIDGIVRAKNKAYEMKDCELKDISNEFAKEKFEIKTERDEMMQKNLFFSASGNVKDFVELGISSEKLKNKQVKFETNYSYHYIKFGKVSLEFSKYLKPTTEFIEAVELAIESKDPKESFKRIIADYGQFVPTKVILGGRAYFKELSAMIESSQERANENVVNAEIKMIKGKAREGLKSLDKRSTSLHHECSKLIGGDQPDRFENFEEKDWTKSLKHHSKWKCIEYQYPIGIFQILSSTLRKRIISSLGKRILYSKIENIEYQLREDPEVIDLSIPKNISEMFRNKDADCNMFATVVDSTQSSGFFTCQILCSSNAVPRLVIHCTQRRFKTRQCKLKIRWMNSFNVNTATQFHKESLDIECDTTEENFFVGIPTLSTLESSNKHLIIGHHFVNTQGNKTNACVYSYCSKKNSYDKLPSFTFYTLVIPNYNNPNTYGTLKFKKSRYRKKLHIELCKDSTNPSKPKYVSLYSTDERNVTKHPYKNLPEKAVKKWRCWTNTNAIIAHFTANEQTMILDSVKKSPKGYHQNGIPDSQKAANENNNTRRYQAICAELGDVNGGNGSGDVGTIYMFIRYIDTHDIRVFARKPCVCFMRYKEVFSVNFNKPLYDKVRAPEQGSPWVKTHNISVLIIQISKESTNENKDKV</sequence>
<feature type="domain" description="DUF7431" evidence="1">
    <location>
        <begin position="320"/>
        <end position="409"/>
    </location>
</feature>
<name>A0A9N9B411_FUNMO</name>
<reference evidence="2" key="1">
    <citation type="submission" date="2021-06" db="EMBL/GenBank/DDBJ databases">
        <authorList>
            <person name="Kallberg Y."/>
            <person name="Tangrot J."/>
            <person name="Rosling A."/>
        </authorList>
    </citation>
    <scope>NUCLEOTIDE SEQUENCE</scope>
    <source>
        <strain evidence="2">87-6 pot B 2015</strain>
    </source>
</reference>
<dbReference type="Proteomes" id="UP000789375">
    <property type="component" value="Unassembled WGS sequence"/>
</dbReference>
<keyword evidence="3" id="KW-1185">Reference proteome</keyword>
<protein>
    <submittedName>
        <fullName evidence="2">12203_t:CDS:1</fullName>
    </submittedName>
</protein>
<accession>A0A9N9B411</accession>
<dbReference type="Pfam" id="PF24209">
    <property type="entry name" value="DUF7431"/>
    <property type="match status" value="2"/>
</dbReference>
<comment type="caution">
    <text evidence="2">The sequence shown here is derived from an EMBL/GenBank/DDBJ whole genome shotgun (WGS) entry which is preliminary data.</text>
</comment>
<evidence type="ECO:0000313" key="2">
    <source>
        <dbReference type="EMBL" id="CAG8552397.1"/>
    </source>
</evidence>
<feature type="domain" description="DUF7431" evidence="1">
    <location>
        <begin position="411"/>
        <end position="545"/>
    </location>
</feature>